<dbReference type="AlphaFoldDB" id="A0A1H0SAM7"/>
<name>A0A1H0SAM7_SELRU</name>
<organism evidence="2 3">
    <name type="scientific">Selenomonas ruminantium</name>
    <dbReference type="NCBI Taxonomy" id="971"/>
    <lineage>
        <taxon>Bacteria</taxon>
        <taxon>Bacillati</taxon>
        <taxon>Bacillota</taxon>
        <taxon>Negativicutes</taxon>
        <taxon>Selenomonadales</taxon>
        <taxon>Selenomonadaceae</taxon>
        <taxon>Selenomonas</taxon>
    </lineage>
</organism>
<dbReference type="OrthoDB" id="1665571at2"/>
<dbReference type="EMBL" id="FNJQ01000016">
    <property type="protein sequence ID" value="SDP38780.1"/>
    <property type="molecule type" value="Genomic_DNA"/>
</dbReference>
<dbReference type="Proteomes" id="UP000182412">
    <property type="component" value="Unassembled WGS sequence"/>
</dbReference>
<reference evidence="2 3" key="1">
    <citation type="submission" date="2016-10" db="EMBL/GenBank/DDBJ databases">
        <authorList>
            <person name="de Groot N.N."/>
        </authorList>
    </citation>
    <scope>NUCLEOTIDE SEQUENCE [LARGE SCALE GENOMIC DNA]</scope>
    <source>
        <strain evidence="2 3">S137</strain>
    </source>
</reference>
<evidence type="ECO:0000313" key="3">
    <source>
        <dbReference type="Proteomes" id="UP000182412"/>
    </source>
</evidence>
<proteinExistence type="predicted"/>
<dbReference type="RefSeq" id="WP_074572361.1">
    <property type="nucleotide sequence ID" value="NZ_FNJQ01000016.1"/>
</dbReference>
<accession>A0A1H0SAM7</accession>
<protein>
    <submittedName>
        <fullName evidence="2">Uncharacterized protein</fullName>
    </submittedName>
</protein>
<feature type="region of interest" description="Disordered" evidence="1">
    <location>
        <begin position="140"/>
        <end position="172"/>
    </location>
</feature>
<sequence length="172" mass="19707">MSSNNITTSPEAQKVYDELNRLSPYCAPSGQFFERNDIEYLVNNGYSLQDAKDALSRCPKYLSQYKAPNGQYFAVNDIEYLLDNGYSLQDALDELAEYDRYSDGRTHQSNSSNRTIYNFSIFGAHAFCDDDDHFSHNHSSSYYDHDRRDDSSCSDFDNCDTNDNAEDKEPDA</sequence>
<evidence type="ECO:0000313" key="2">
    <source>
        <dbReference type="EMBL" id="SDP38780.1"/>
    </source>
</evidence>
<evidence type="ECO:0000256" key="1">
    <source>
        <dbReference type="SAM" id="MobiDB-lite"/>
    </source>
</evidence>
<gene>
    <name evidence="2" type="ORF">SAMN05216366_11645</name>
</gene>